<proteinExistence type="predicted"/>
<feature type="transmembrane region" description="Helical" evidence="7">
    <location>
        <begin position="224"/>
        <end position="248"/>
    </location>
</feature>
<accession>A0ABQ2F3L5</accession>
<keyword evidence="3" id="KW-1003">Cell membrane</keyword>
<feature type="transmembrane region" description="Helical" evidence="7">
    <location>
        <begin position="80"/>
        <end position="100"/>
    </location>
</feature>
<evidence type="ECO:0000256" key="3">
    <source>
        <dbReference type="ARBA" id="ARBA00022475"/>
    </source>
</evidence>
<comment type="caution">
    <text evidence="9">The sequence shown here is derived from an EMBL/GenBank/DDBJ whole genome shotgun (WGS) entry which is preliminary data.</text>
</comment>
<feature type="transmembrane region" description="Helical" evidence="7">
    <location>
        <begin position="175"/>
        <end position="194"/>
    </location>
</feature>
<dbReference type="SUPFAM" id="SSF103473">
    <property type="entry name" value="MFS general substrate transporter"/>
    <property type="match status" value="1"/>
</dbReference>
<sequence length="431" mass="46153">MSGMFSALSVRNYRVYAAGALISNTGTWMGRVAQDWVVLTELTDNSASALGIVTGLQFLPIVLLTPLAGALSDAFPKRKVMLVSQSMMALFALVMGLWVLHGSMELWHMYVLAFLSGCAAAVDGPARQAFVSEMVPPERLTNAVGLNSASFHSGRLIGPATAGLLIAAFGTGPTLVINSFTFVAVIVALLAMDVRQLAPPPDRTGMGRAKISEGVAYVARRPDIILIMIVAFMHGTFGMNFQITNALMATEIYGKGVEEYGVTGSVMAIGSLAGALLAARRDRPRWRLLLGSLGLFAIFSFFLAMAPSFTVYTLLLVPTGLTALTVMVSANAMVQLSVDQAVRGRVMALYMAVFFGGTPIGSPIIGWVGETFGARWTILIATIACGITAVAAIIYVMRHDNLRLRVRASWARPLYLERDPVLTEPIPEKVT</sequence>
<feature type="transmembrane region" description="Helical" evidence="7">
    <location>
        <begin position="346"/>
        <end position="368"/>
    </location>
</feature>
<feature type="transmembrane region" description="Helical" evidence="7">
    <location>
        <begin position="311"/>
        <end position="334"/>
    </location>
</feature>
<organism evidence="9 10">
    <name type="scientific">Ornithinimicrobium pekingense</name>
    <dbReference type="NCBI Taxonomy" id="384677"/>
    <lineage>
        <taxon>Bacteria</taxon>
        <taxon>Bacillati</taxon>
        <taxon>Actinomycetota</taxon>
        <taxon>Actinomycetes</taxon>
        <taxon>Micrococcales</taxon>
        <taxon>Ornithinimicrobiaceae</taxon>
        <taxon>Ornithinimicrobium</taxon>
    </lineage>
</organism>
<gene>
    <name evidence="9" type="ORF">GCM10011509_03840</name>
</gene>
<evidence type="ECO:0000259" key="8">
    <source>
        <dbReference type="PROSITE" id="PS50850"/>
    </source>
</evidence>
<feature type="transmembrane region" description="Helical" evidence="7">
    <location>
        <begin position="286"/>
        <end position="305"/>
    </location>
</feature>
<feature type="transmembrane region" description="Helical" evidence="7">
    <location>
        <begin position="12"/>
        <end position="29"/>
    </location>
</feature>
<dbReference type="CDD" id="cd06173">
    <property type="entry name" value="MFS_MefA_like"/>
    <property type="match status" value="1"/>
</dbReference>
<reference evidence="10" key="1">
    <citation type="journal article" date="2019" name="Int. J. Syst. Evol. Microbiol.">
        <title>The Global Catalogue of Microorganisms (GCM) 10K type strain sequencing project: providing services to taxonomists for standard genome sequencing and annotation.</title>
        <authorList>
            <consortium name="The Broad Institute Genomics Platform"/>
            <consortium name="The Broad Institute Genome Sequencing Center for Infectious Disease"/>
            <person name="Wu L."/>
            <person name="Ma J."/>
        </authorList>
    </citation>
    <scope>NUCLEOTIDE SEQUENCE [LARGE SCALE GENOMIC DNA]</scope>
    <source>
        <strain evidence="10">CGMCC 1.5362</strain>
    </source>
</reference>
<dbReference type="EMBL" id="BMLB01000001">
    <property type="protein sequence ID" value="GGK58689.1"/>
    <property type="molecule type" value="Genomic_DNA"/>
</dbReference>
<dbReference type="PANTHER" id="PTHR23513:SF11">
    <property type="entry name" value="STAPHYLOFERRIN A TRANSPORTER"/>
    <property type="match status" value="1"/>
</dbReference>
<dbReference type="InterPro" id="IPR010290">
    <property type="entry name" value="TM_effector"/>
</dbReference>
<evidence type="ECO:0000256" key="6">
    <source>
        <dbReference type="ARBA" id="ARBA00023136"/>
    </source>
</evidence>
<keyword evidence="6 7" id="KW-0472">Membrane</keyword>
<dbReference type="InterPro" id="IPR036259">
    <property type="entry name" value="MFS_trans_sf"/>
</dbReference>
<keyword evidence="5 7" id="KW-1133">Transmembrane helix</keyword>
<evidence type="ECO:0000313" key="9">
    <source>
        <dbReference type="EMBL" id="GGK58689.1"/>
    </source>
</evidence>
<evidence type="ECO:0000256" key="7">
    <source>
        <dbReference type="SAM" id="Phobius"/>
    </source>
</evidence>
<comment type="subcellular location">
    <subcellularLocation>
        <location evidence="1">Cell membrane</location>
        <topology evidence="1">Multi-pass membrane protein</topology>
    </subcellularLocation>
</comment>
<keyword evidence="10" id="KW-1185">Reference proteome</keyword>
<feature type="transmembrane region" description="Helical" evidence="7">
    <location>
        <begin position="260"/>
        <end position="279"/>
    </location>
</feature>
<dbReference type="Proteomes" id="UP000662111">
    <property type="component" value="Unassembled WGS sequence"/>
</dbReference>
<dbReference type="PROSITE" id="PS50850">
    <property type="entry name" value="MFS"/>
    <property type="match status" value="1"/>
</dbReference>
<dbReference type="PANTHER" id="PTHR23513">
    <property type="entry name" value="INTEGRAL MEMBRANE EFFLUX PROTEIN-RELATED"/>
    <property type="match status" value="1"/>
</dbReference>
<dbReference type="InterPro" id="IPR020846">
    <property type="entry name" value="MFS_dom"/>
</dbReference>
<feature type="domain" description="Major facilitator superfamily (MFS) profile" evidence="8">
    <location>
        <begin position="1"/>
        <end position="400"/>
    </location>
</feature>
<keyword evidence="2" id="KW-0813">Transport</keyword>
<evidence type="ECO:0000256" key="4">
    <source>
        <dbReference type="ARBA" id="ARBA00022692"/>
    </source>
</evidence>
<protein>
    <submittedName>
        <fullName evidence="9">MFS transporter</fullName>
    </submittedName>
</protein>
<dbReference type="Gene3D" id="1.20.1250.20">
    <property type="entry name" value="MFS general substrate transporter like domains"/>
    <property type="match status" value="1"/>
</dbReference>
<evidence type="ECO:0000256" key="1">
    <source>
        <dbReference type="ARBA" id="ARBA00004651"/>
    </source>
</evidence>
<feature type="transmembrane region" description="Helical" evidence="7">
    <location>
        <begin position="374"/>
        <end position="397"/>
    </location>
</feature>
<keyword evidence="4 7" id="KW-0812">Transmembrane</keyword>
<evidence type="ECO:0000256" key="5">
    <source>
        <dbReference type="ARBA" id="ARBA00022989"/>
    </source>
</evidence>
<feature type="transmembrane region" description="Helical" evidence="7">
    <location>
        <begin position="49"/>
        <end position="68"/>
    </location>
</feature>
<dbReference type="Pfam" id="PF05977">
    <property type="entry name" value="MFS_3"/>
    <property type="match status" value="1"/>
</dbReference>
<evidence type="ECO:0000313" key="10">
    <source>
        <dbReference type="Proteomes" id="UP000662111"/>
    </source>
</evidence>
<evidence type="ECO:0000256" key="2">
    <source>
        <dbReference type="ARBA" id="ARBA00022448"/>
    </source>
</evidence>
<name>A0ABQ2F3L5_9MICO</name>